<evidence type="ECO:0000313" key="2">
    <source>
        <dbReference type="Proteomes" id="UP000429181"/>
    </source>
</evidence>
<accession>A0A4W2GTR8</accession>
<name>A0A4W2GTR8_BOBOX</name>
<proteinExistence type="predicted"/>
<protein>
    <submittedName>
        <fullName evidence="1">Uncharacterized protein</fullName>
    </submittedName>
</protein>
<evidence type="ECO:0000313" key="1">
    <source>
        <dbReference type="Ensembl" id="ENSBIXP00005021155.1"/>
    </source>
</evidence>
<dbReference type="Proteomes" id="UP000429181">
    <property type="component" value="Chromosome 21"/>
</dbReference>
<dbReference type="GeneTree" id="ENSGT01140000283558"/>
<reference evidence="1" key="2">
    <citation type="submission" date="2025-08" db="UniProtKB">
        <authorList>
            <consortium name="Ensembl"/>
        </authorList>
    </citation>
    <scope>IDENTIFICATION</scope>
</reference>
<dbReference type="AlphaFoldDB" id="A0A4W2GTR8"/>
<dbReference type="Gene3D" id="3.30.300.20">
    <property type="match status" value="1"/>
</dbReference>
<reference evidence="1 2" key="1">
    <citation type="submission" date="2018-11" db="EMBL/GenBank/DDBJ databases">
        <title>Haplotype-resolved cattle genomes.</title>
        <authorList>
            <person name="Low W.Y."/>
            <person name="Tearle R."/>
            <person name="Bickhart D.M."/>
            <person name="Rosen B.D."/>
            <person name="Koren S."/>
            <person name="Rhie A."/>
            <person name="Hiendleder S."/>
            <person name="Phillippy A.M."/>
            <person name="Smith T.P.L."/>
            <person name="Williams J.L."/>
        </authorList>
    </citation>
    <scope>NUCLEOTIDE SEQUENCE [LARGE SCALE GENOMIC DNA]</scope>
</reference>
<organism evidence="1 2">
    <name type="scientific">Bos indicus x Bos taurus</name>
    <name type="common">Hybrid cattle</name>
    <dbReference type="NCBI Taxonomy" id="30522"/>
    <lineage>
        <taxon>Eukaryota</taxon>
        <taxon>Metazoa</taxon>
        <taxon>Chordata</taxon>
        <taxon>Craniata</taxon>
        <taxon>Vertebrata</taxon>
        <taxon>Euteleostomi</taxon>
        <taxon>Mammalia</taxon>
        <taxon>Eutheria</taxon>
        <taxon>Laurasiatheria</taxon>
        <taxon>Artiodactyla</taxon>
        <taxon>Ruminantia</taxon>
        <taxon>Pecora</taxon>
        <taxon>Bovidae</taxon>
        <taxon>Bovinae</taxon>
        <taxon>Bos</taxon>
    </lineage>
</organism>
<dbReference type="Ensembl" id="ENSBIXT00005034858.1">
    <property type="protein sequence ID" value="ENSBIXP00005021155.1"/>
    <property type="gene ID" value="ENSBIXG00005024158.1"/>
</dbReference>
<dbReference type="InterPro" id="IPR015946">
    <property type="entry name" value="KH_dom-like_a/b"/>
</dbReference>
<sequence length="126" mass="13990">IKRKFVTDGIFKGELNESFTEELAEVRSMLHQPGQKSLSWPPGHRMFLVRRAGGFWELTAVVQKKFGFPDGRVELYAEKGATGGLCAIPRQSLCVIDWSVLHFLCGGPAVVRCSSSWRGGPKAARR</sequence>